<dbReference type="InterPro" id="IPR006901">
    <property type="entry name" value="TrmK"/>
</dbReference>
<dbReference type="PANTHER" id="PTHR38451:SF1">
    <property type="entry name" value="TRNA (ADENINE(22)-N(1))-METHYLTRANSFERASE"/>
    <property type="match status" value="1"/>
</dbReference>
<dbReference type="Gene3D" id="3.40.50.150">
    <property type="entry name" value="Vaccinia Virus protein VP39"/>
    <property type="match status" value="1"/>
</dbReference>
<dbReference type="OrthoDB" id="5881184at2"/>
<dbReference type="GO" id="GO:0160105">
    <property type="term" value="F:tRNA (adenine(22)-N1)-methyltransferase activity"/>
    <property type="evidence" value="ECO:0007669"/>
    <property type="project" value="InterPro"/>
</dbReference>
<reference evidence="1 2" key="1">
    <citation type="journal article" date="2016" name="Appl. Environ. Microbiol.">
        <title>Function and Phylogeny of Bacterial Butyryl Coenzyme A:Acetate Transferases and Their Diversity in the Proximal Colon of Swine.</title>
        <authorList>
            <person name="Trachsel J."/>
            <person name="Bayles D.O."/>
            <person name="Looft T."/>
            <person name="Levine U.Y."/>
            <person name="Allen H.K."/>
        </authorList>
    </citation>
    <scope>NUCLEOTIDE SEQUENCE [LARGE SCALE GENOMIC DNA]</scope>
    <source>
        <strain evidence="1 2">68-3-10</strain>
    </source>
</reference>
<organism evidence="1 2">
    <name type="scientific">Hornefia porci</name>
    <dbReference type="NCBI Taxonomy" id="2652292"/>
    <lineage>
        <taxon>Bacteria</taxon>
        <taxon>Bacillati</taxon>
        <taxon>Bacillota</taxon>
        <taxon>Clostridia</taxon>
        <taxon>Peptostreptococcales</taxon>
        <taxon>Anaerovoracaceae</taxon>
        <taxon>Hornefia</taxon>
    </lineage>
</organism>
<keyword evidence="2" id="KW-1185">Reference proteome</keyword>
<comment type="caution">
    <text evidence="1">The sequence shown here is derived from an EMBL/GenBank/DDBJ whole genome shotgun (WGS) entry which is preliminary data.</text>
</comment>
<evidence type="ECO:0000313" key="1">
    <source>
        <dbReference type="EMBL" id="OLR54821.1"/>
    </source>
</evidence>
<dbReference type="SUPFAM" id="SSF53335">
    <property type="entry name" value="S-adenosyl-L-methionine-dependent methyltransferases"/>
    <property type="match status" value="1"/>
</dbReference>
<name>A0A1Q9JFD7_9FIRM</name>
<dbReference type="EMBL" id="MJIE01000001">
    <property type="protein sequence ID" value="OLR54821.1"/>
    <property type="molecule type" value="Genomic_DNA"/>
</dbReference>
<gene>
    <name evidence="1" type="ORF">BHK98_01210</name>
</gene>
<evidence type="ECO:0000313" key="2">
    <source>
        <dbReference type="Proteomes" id="UP000187404"/>
    </source>
</evidence>
<dbReference type="PANTHER" id="PTHR38451">
    <property type="entry name" value="TRNA (ADENINE(22)-N(1))-METHYLTRANSFERASE"/>
    <property type="match status" value="1"/>
</dbReference>
<dbReference type="STRING" id="1261640.BHK98_01210"/>
<dbReference type="InterPro" id="IPR029063">
    <property type="entry name" value="SAM-dependent_MTases_sf"/>
</dbReference>
<sequence length="235" mass="26651">MKLSERLQTIADEIRTGETMADIGTDHGFLPISLKQSGKCPGVILTDISRGSLDKAIRDCRLYGPEEEFDLRIGDGLSVLLPGEVDNIVIAGMGGILITEILSADPALSRSFGTYILQPRNNPGRLRFWLAENGYEIIREHIVREGRFLPVIMTVRPGETGGRHGRYEDAPELWDYPDSMLRDRNPYSREYLETERERQQRILDAISAGDGEDRVQEQKAVRRLRRIGDLLREMN</sequence>
<dbReference type="Proteomes" id="UP000187404">
    <property type="component" value="Unassembled WGS sequence"/>
</dbReference>
<dbReference type="PIRSF" id="PIRSF018637">
    <property type="entry name" value="TrmK"/>
    <property type="match status" value="1"/>
</dbReference>
<dbReference type="AlphaFoldDB" id="A0A1Q9JFD7"/>
<proteinExistence type="predicted"/>
<dbReference type="Pfam" id="PF12847">
    <property type="entry name" value="Methyltransf_18"/>
    <property type="match status" value="1"/>
</dbReference>
<accession>A0A1Q9JFD7</accession>
<evidence type="ECO:0008006" key="3">
    <source>
        <dbReference type="Google" id="ProtNLM"/>
    </source>
</evidence>
<protein>
    <recommendedName>
        <fullName evidence="3">SAM-dependent methyltransferase</fullName>
    </recommendedName>
</protein>
<dbReference type="RefSeq" id="WP_075711840.1">
    <property type="nucleotide sequence ID" value="NZ_MJIE01000001.1"/>
</dbReference>